<dbReference type="EMBL" id="LNTU01000041">
    <property type="protein sequence ID" value="KXF74786.1"/>
    <property type="molecule type" value="Genomic_DNA"/>
</dbReference>
<dbReference type="Pfam" id="PF03693">
    <property type="entry name" value="ParD_antitoxin"/>
    <property type="match status" value="1"/>
</dbReference>
<accession>A0A135HNS1</accession>
<evidence type="ECO:0000313" key="4">
    <source>
        <dbReference type="Proteomes" id="UP000070107"/>
    </source>
</evidence>
<name>A0A135HNS1_9HYPH</name>
<comment type="caution">
    <text evidence="3">The sequence shown here is derived from an EMBL/GenBank/DDBJ whole genome shotgun (WGS) entry which is preliminary data.</text>
</comment>
<organism evidence="3 4">
    <name type="scientific">Paramesorhizobium deserti</name>
    <dbReference type="NCBI Taxonomy" id="1494590"/>
    <lineage>
        <taxon>Bacteria</taxon>
        <taxon>Pseudomonadati</taxon>
        <taxon>Pseudomonadota</taxon>
        <taxon>Alphaproteobacteria</taxon>
        <taxon>Hyphomicrobiales</taxon>
        <taxon>Phyllobacteriaceae</taxon>
        <taxon>Paramesorhizobium</taxon>
    </lineage>
</organism>
<dbReference type="PANTHER" id="PTHR36582">
    <property type="entry name" value="ANTITOXIN PARD"/>
    <property type="match status" value="1"/>
</dbReference>
<dbReference type="InterPro" id="IPR038296">
    <property type="entry name" value="ParD_sf"/>
</dbReference>
<gene>
    <name evidence="3" type="ORF">ATN84_23205</name>
</gene>
<dbReference type="AlphaFoldDB" id="A0A135HNS1"/>
<evidence type="ECO:0000256" key="2">
    <source>
        <dbReference type="ARBA" id="ARBA00022649"/>
    </source>
</evidence>
<dbReference type="GO" id="GO:0006355">
    <property type="term" value="P:regulation of DNA-templated transcription"/>
    <property type="evidence" value="ECO:0007669"/>
    <property type="project" value="InterPro"/>
</dbReference>
<evidence type="ECO:0000313" key="3">
    <source>
        <dbReference type="EMBL" id="KXF74786.1"/>
    </source>
</evidence>
<dbReference type="NCBIfam" id="TIGR02606">
    <property type="entry name" value="antidote_CC2985"/>
    <property type="match status" value="1"/>
</dbReference>
<proteinExistence type="inferred from homology"/>
<reference evidence="3 4" key="1">
    <citation type="submission" date="2015-11" db="EMBL/GenBank/DDBJ databases">
        <title>Draft genome sequence of Paramesorhizobium deserti A-3-E, a strain highly resistant to diverse beta-lactam antibiotics.</title>
        <authorList>
            <person name="Lv R."/>
            <person name="Yang X."/>
            <person name="Fang N."/>
            <person name="Guo J."/>
            <person name="Luo X."/>
            <person name="Peng F."/>
            <person name="Yang R."/>
            <person name="Cui Y."/>
            <person name="Fang C."/>
            <person name="Song Y."/>
        </authorList>
    </citation>
    <scope>NUCLEOTIDE SEQUENCE [LARGE SCALE GENOMIC DNA]</scope>
    <source>
        <strain evidence="3 4">A-3-E</strain>
    </source>
</reference>
<dbReference type="RefSeq" id="WP_068885357.1">
    <property type="nucleotide sequence ID" value="NZ_LNTU01000041.1"/>
</dbReference>
<dbReference type="SUPFAM" id="SSF47598">
    <property type="entry name" value="Ribbon-helix-helix"/>
    <property type="match status" value="1"/>
</dbReference>
<dbReference type="InterPro" id="IPR010985">
    <property type="entry name" value="Ribbon_hlx_hlx"/>
</dbReference>
<dbReference type="PANTHER" id="PTHR36582:SF2">
    <property type="entry name" value="ANTITOXIN PARD"/>
    <property type="match status" value="1"/>
</dbReference>
<dbReference type="STRING" id="1494590.ATN84_23205"/>
<dbReference type="Proteomes" id="UP000070107">
    <property type="component" value="Unassembled WGS sequence"/>
</dbReference>
<sequence length="93" mass="10314">MANVEKVTVALTPEMTAMMREVVEAGEYASASEVMREALRDWKHRRTQRTKAIEELGRLWDAGMNSGPAINGEEAVARIGQKLDARIAERGAE</sequence>
<evidence type="ECO:0000256" key="1">
    <source>
        <dbReference type="ARBA" id="ARBA00008580"/>
    </source>
</evidence>
<dbReference type="InterPro" id="IPR022789">
    <property type="entry name" value="ParD"/>
</dbReference>
<dbReference type="CDD" id="cd22231">
    <property type="entry name" value="RHH_NikR_HicB-like"/>
    <property type="match status" value="1"/>
</dbReference>
<protein>
    <submittedName>
        <fullName evidence="3">Transcriptional regulator</fullName>
    </submittedName>
</protein>
<keyword evidence="2" id="KW-1277">Toxin-antitoxin system</keyword>
<dbReference type="Gene3D" id="6.10.10.120">
    <property type="entry name" value="Antitoxin ParD1-like"/>
    <property type="match status" value="1"/>
</dbReference>
<keyword evidence="4" id="KW-1185">Reference proteome</keyword>
<comment type="similarity">
    <text evidence="1">Belongs to the ParD antitoxin family.</text>
</comment>
<dbReference type="OrthoDB" id="291307at2"/>